<dbReference type="SUPFAM" id="SSF144091">
    <property type="entry name" value="Rhomboid-like"/>
    <property type="match status" value="1"/>
</dbReference>
<dbReference type="PANTHER" id="PTHR43731:SF26">
    <property type="entry name" value="RHOMBOID-LIKE PROTEIN 10, CHLOROPLASTIC"/>
    <property type="match status" value="1"/>
</dbReference>
<organism evidence="5 6">
    <name type="scientific">Haematococcus lacustris</name>
    <name type="common">Green alga</name>
    <name type="synonym">Haematococcus pluvialis</name>
    <dbReference type="NCBI Taxonomy" id="44745"/>
    <lineage>
        <taxon>Eukaryota</taxon>
        <taxon>Viridiplantae</taxon>
        <taxon>Chlorophyta</taxon>
        <taxon>core chlorophytes</taxon>
        <taxon>Chlorophyceae</taxon>
        <taxon>CS clade</taxon>
        <taxon>Chlamydomonadales</taxon>
        <taxon>Haematococcaceae</taxon>
        <taxon>Haematococcus</taxon>
    </lineage>
</organism>
<reference evidence="5 6" key="1">
    <citation type="submission" date="2020-02" db="EMBL/GenBank/DDBJ databases">
        <title>Draft genome sequence of Haematococcus lacustris strain NIES-144.</title>
        <authorList>
            <person name="Morimoto D."/>
            <person name="Nakagawa S."/>
            <person name="Yoshida T."/>
            <person name="Sawayama S."/>
        </authorList>
    </citation>
    <scope>NUCLEOTIDE SEQUENCE [LARGE SCALE GENOMIC DNA]</scope>
    <source>
        <strain evidence="5 6">NIES-144</strain>
    </source>
</reference>
<dbReference type="GO" id="GO:0016020">
    <property type="term" value="C:membrane"/>
    <property type="evidence" value="ECO:0007669"/>
    <property type="project" value="UniProtKB-SubCell"/>
</dbReference>
<proteinExistence type="predicted"/>
<dbReference type="AlphaFoldDB" id="A0A699Y8C0"/>
<dbReference type="InterPro" id="IPR050925">
    <property type="entry name" value="Rhomboid_protease_S54"/>
</dbReference>
<dbReference type="EMBL" id="BLLF01000002">
    <property type="protein sequence ID" value="GFH05595.1"/>
    <property type="molecule type" value="Genomic_DNA"/>
</dbReference>
<comment type="subcellular location">
    <subcellularLocation>
        <location evidence="1">Membrane</location>
        <topology evidence="1">Multi-pass membrane protein</topology>
    </subcellularLocation>
</comment>
<dbReference type="GO" id="GO:0004252">
    <property type="term" value="F:serine-type endopeptidase activity"/>
    <property type="evidence" value="ECO:0007669"/>
    <property type="project" value="TreeGrafter"/>
</dbReference>
<protein>
    <submittedName>
        <fullName evidence="5">Rhomboid domain-containing protein</fullName>
    </submittedName>
</protein>
<dbReference type="Proteomes" id="UP000485058">
    <property type="component" value="Unassembled WGS sequence"/>
</dbReference>
<keyword evidence="2" id="KW-0812">Transmembrane</keyword>
<evidence type="ECO:0000313" key="6">
    <source>
        <dbReference type="Proteomes" id="UP000485058"/>
    </source>
</evidence>
<dbReference type="InterPro" id="IPR035952">
    <property type="entry name" value="Rhomboid-like_sf"/>
</dbReference>
<evidence type="ECO:0000313" key="5">
    <source>
        <dbReference type="EMBL" id="GFH05595.1"/>
    </source>
</evidence>
<dbReference type="PANTHER" id="PTHR43731">
    <property type="entry name" value="RHOMBOID PROTEASE"/>
    <property type="match status" value="1"/>
</dbReference>
<evidence type="ECO:0000256" key="2">
    <source>
        <dbReference type="ARBA" id="ARBA00022692"/>
    </source>
</evidence>
<dbReference type="Gene3D" id="1.20.1540.10">
    <property type="entry name" value="Rhomboid-like"/>
    <property type="match status" value="1"/>
</dbReference>
<gene>
    <name evidence="5" type="ORF">HaLaN_00082</name>
</gene>
<comment type="caution">
    <text evidence="5">The sequence shown here is derived from an EMBL/GenBank/DDBJ whole genome shotgun (WGS) entry which is preliminary data.</text>
</comment>
<accession>A0A699Y8C0</accession>
<sequence>MVINALCYALQLLSQDSALSLTLWGAKVNSLIASGQLWRLITPAFLHSSLLHLVVTDDQRPIMPQQQQG</sequence>
<keyword evidence="6" id="KW-1185">Reference proteome</keyword>
<feature type="non-terminal residue" evidence="5">
    <location>
        <position position="1"/>
    </location>
</feature>
<evidence type="ECO:0000256" key="4">
    <source>
        <dbReference type="ARBA" id="ARBA00023136"/>
    </source>
</evidence>
<evidence type="ECO:0000256" key="1">
    <source>
        <dbReference type="ARBA" id="ARBA00004141"/>
    </source>
</evidence>
<keyword evidence="3" id="KW-1133">Transmembrane helix</keyword>
<evidence type="ECO:0000256" key="3">
    <source>
        <dbReference type="ARBA" id="ARBA00022989"/>
    </source>
</evidence>
<keyword evidence="4" id="KW-0472">Membrane</keyword>
<name>A0A699Y8C0_HAELA</name>